<accession>A0A8S3ZBI9</accession>
<dbReference type="PANTHER" id="PTHR31428:SF6">
    <property type="entry name" value="REPULSIVE GUIDANCE MOLECULE B HOMOLOG DRAG-1"/>
    <property type="match status" value="1"/>
</dbReference>
<evidence type="ECO:0000256" key="8">
    <source>
        <dbReference type="ARBA" id="ARBA00023288"/>
    </source>
</evidence>
<keyword evidence="3" id="KW-1003">Cell membrane</keyword>
<feature type="domain" description="Repulsive guidance molecule N-terminal" evidence="10">
    <location>
        <begin position="77"/>
        <end position="149"/>
    </location>
</feature>
<evidence type="ECO:0000256" key="2">
    <source>
        <dbReference type="ARBA" id="ARBA00005321"/>
    </source>
</evidence>
<dbReference type="AlphaFoldDB" id="A0A8S3ZBI9"/>
<proteinExistence type="inferred from homology"/>
<evidence type="ECO:0000313" key="11">
    <source>
        <dbReference type="EMBL" id="CAG5124342.1"/>
    </source>
</evidence>
<evidence type="ECO:0000259" key="9">
    <source>
        <dbReference type="Pfam" id="PF06534"/>
    </source>
</evidence>
<dbReference type="InterPro" id="IPR010536">
    <property type="entry name" value="RGM_N"/>
</dbReference>
<dbReference type="Pfam" id="PF06535">
    <property type="entry name" value="RGM_N"/>
    <property type="match status" value="1"/>
</dbReference>
<evidence type="ECO:0000256" key="5">
    <source>
        <dbReference type="ARBA" id="ARBA00022729"/>
    </source>
</evidence>
<gene>
    <name evidence="11" type="ORF">CUNI_LOCUS9900</name>
</gene>
<evidence type="ECO:0000256" key="1">
    <source>
        <dbReference type="ARBA" id="ARBA00004609"/>
    </source>
</evidence>
<evidence type="ECO:0000256" key="7">
    <source>
        <dbReference type="ARBA" id="ARBA00023180"/>
    </source>
</evidence>
<comment type="similarity">
    <text evidence="2">Belongs to the repulsive guidance molecule (RGM) family.</text>
</comment>
<keyword evidence="12" id="KW-1185">Reference proteome</keyword>
<dbReference type="GO" id="GO:0005886">
    <property type="term" value="C:plasma membrane"/>
    <property type="evidence" value="ECO:0007669"/>
    <property type="project" value="UniProtKB-SubCell"/>
</dbReference>
<keyword evidence="4" id="KW-0336">GPI-anchor</keyword>
<evidence type="ECO:0000256" key="4">
    <source>
        <dbReference type="ARBA" id="ARBA00022622"/>
    </source>
</evidence>
<reference evidence="11" key="1">
    <citation type="submission" date="2021-04" db="EMBL/GenBank/DDBJ databases">
        <authorList>
            <consortium name="Molecular Ecology Group"/>
        </authorList>
    </citation>
    <scope>NUCLEOTIDE SEQUENCE</scope>
</reference>
<dbReference type="EMBL" id="CAJHNH020001764">
    <property type="protein sequence ID" value="CAG5124342.1"/>
    <property type="molecule type" value="Genomic_DNA"/>
</dbReference>
<comment type="subcellular location">
    <subcellularLocation>
        <location evidence="1">Cell membrane</location>
        <topology evidence="1">Lipid-anchor</topology>
        <topology evidence="1">GPI-anchor</topology>
    </subcellularLocation>
</comment>
<dbReference type="PANTHER" id="PTHR31428">
    <property type="entry name" value="RGM DOMAIN FAMILY MEMBER DRAG-1"/>
    <property type="match status" value="1"/>
</dbReference>
<evidence type="ECO:0000259" key="10">
    <source>
        <dbReference type="Pfam" id="PF06535"/>
    </source>
</evidence>
<sequence length="475" mass="53290">MKTRYNGHTDRWGLWQVRSEALRACRVPSSVAAWKGMGPCGCHKPPSFAVPSCCGYLVLFFCLVFISAEGSHQTGDCHVERCTNEYGKHQPALDTNTGHPQEAADSHTTCAALRNYGHCLNRTVGCHGNILYHSLRNYVRQQMEANNCSEQALEMLDRNSSSKMRQTVVPAACTYKGQNTYRHCGLFGDPHLRTFYDVFQTCRIKGAWPLVNNDYLTVQVTNDAIEGFPQATATSKLTVIVKGNPECTSADFQTYQAQTNSLPGTFDDGRVTVGAYDSLELIEVDPGKHIEIHIRYISTVVVVRQIGRYFTFSIKMPEDLVNKSSLSPNLQLCVRGCPQVELVNYQEYLATRQYSPSVQDVASLQVGLEPRLTITRSDAEEMCKETKSIDVYFDSCVFDILQTGDVNFTLAAMTSLMDVLKLHPSAARTLVNGSYLEKYEKQYVNNQGWVRQARTEYMSVFLLILTLLVHVICSR</sequence>
<evidence type="ECO:0008006" key="13">
    <source>
        <dbReference type="Google" id="ProtNLM"/>
    </source>
</evidence>
<dbReference type="GO" id="GO:0015026">
    <property type="term" value="F:coreceptor activity"/>
    <property type="evidence" value="ECO:0007669"/>
    <property type="project" value="TreeGrafter"/>
</dbReference>
<comment type="caution">
    <text evidence="11">The sequence shown here is derived from an EMBL/GenBank/DDBJ whole genome shotgun (WGS) entry which is preliminary data.</text>
</comment>
<dbReference type="InterPro" id="IPR009496">
    <property type="entry name" value="RGM_C"/>
</dbReference>
<dbReference type="Proteomes" id="UP000678393">
    <property type="component" value="Unassembled WGS sequence"/>
</dbReference>
<dbReference type="Gene3D" id="3.40.1000.10">
    <property type="entry name" value="Mog1/PsbP, alpha/beta/alpha sandwich"/>
    <property type="match status" value="1"/>
</dbReference>
<evidence type="ECO:0000256" key="6">
    <source>
        <dbReference type="ARBA" id="ARBA00023136"/>
    </source>
</evidence>
<feature type="domain" description="Repulsive guidance molecule C-terminal" evidence="9">
    <location>
        <begin position="181"/>
        <end position="424"/>
    </location>
</feature>
<dbReference type="InterPro" id="IPR040287">
    <property type="entry name" value="RGM"/>
</dbReference>
<name>A0A8S3ZBI9_9EUPU</name>
<evidence type="ECO:0000313" key="12">
    <source>
        <dbReference type="Proteomes" id="UP000678393"/>
    </source>
</evidence>
<dbReference type="OrthoDB" id="10013795at2759"/>
<keyword evidence="5" id="KW-0732">Signal</keyword>
<organism evidence="11 12">
    <name type="scientific">Candidula unifasciata</name>
    <dbReference type="NCBI Taxonomy" id="100452"/>
    <lineage>
        <taxon>Eukaryota</taxon>
        <taxon>Metazoa</taxon>
        <taxon>Spiralia</taxon>
        <taxon>Lophotrochozoa</taxon>
        <taxon>Mollusca</taxon>
        <taxon>Gastropoda</taxon>
        <taxon>Heterobranchia</taxon>
        <taxon>Euthyneura</taxon>
        <taxon>Panpulmonata</taxon>
        <taxon>Eupulmonata</taxon>
        <taxon>Stylommatophora</taxon>
        <taxon>Helicina</taxon>
        <taxon>Helicoidea</taxon>
        <taxon>Geomitridae</taxon>
        <taxon>Candidula</taxon>
    </lineage>
</organism>
<keyword evidence="7" id="KW-0325">Glycoprotein</keyword>
<keyword evidence="6" id="KW-0472">Membrane</keyword>
<dbReference type="GO" id="GO:0030509">
    <property type="term" value="P:BMP signaling pathway"/>
    <property type="evidence" value="ECO:0007669"/>
    <property type="project" value="TreeGrafter"/>
</dbReference>
<keyword evidence="8" id="KW-0449">Lipoprotein</keyword>
<dbReference type="Pfam" id="PF06534">
    <property type="entry name" value="RGM_C"/>
    <property type="match status" value="1"/>
</dbReference>
<evidence type="ECO:0000256" key="3">
    <source>
        <dbReference type="ARBA" id="ARBA00022475"/>
    </source>
</evidence>
<protein>
    <recommendedName>
        <fullName evidence="13">Repulsive guidance molecule A</fullName>
    </recommendedName>
</protein>
<dbReference type="GO" id="GO:0098552">
    <property type="term" value="C:side of membrane"/>
    <property type="evidence" value="ECO:0007669"/>
    <property type="project" value="UniProtKB-KW"/>
</dbReference>